<proteinExistence type="predicted"/>
<dbReference type="EMBL" id="CP138858">
    <property type="protein sequence ID" value="WPJ97448.1"/>
    <property type="molecule type" value="Genomic_DNA"/>
</dbReference>
<dbReference type="PROSITE" id="PS51257">
    <property type="entry name" value="PROKAR_LIPOPROTEIN"/>
    <property type="match status" value="1"/>
</dbReference>
<keyword evidence="2" id="KW-1185">Reference proteome</keyword>
<protein>
    <recommendedName>
        <fullName evidence="3">Lipoprotein</fullName>
    </recommendedName>
</protein>
<name>A0ABZ0RQS0_9BACT</name>
<dbReference type="Proteomes" id="UP001324993">
    <property type="component" value="Chromosome"/>
</dbReference>
<organism evidence="1 2">
    <name type="scientific">Coraliomargarita algicola</name>
    <dbReference type="NCBI Taxonomy" id="3092156"/>
    <lineage>
        <taxon>Bacteria</taxon>
        <taxon>Pseudomonadati</taxon>
        <taxon>Verrucomicrobiota</taxon>
        <taxon>Opitutia</taxon>
        <taxon>Puniceicoccales</taxon>
        <taxon>Coraliomargaritaceae</taxon>
        <taxon>Coraliomargarita</taxon>
    </lineage>
</organism>
<dbReference type="RefSeq" id="WP_319834292.1">
    <property type="nucleotide sequence ID" value="NZ_CP138858.1"/>
</dbReference>
<evidence type="ECO:0008006" key="3">
    <source>
        <dbReference type="Google" id="ProtNLM"/>
    </source>
</evidence>
<evidence type="ECO:0000313" key="1">
    <source>
        <dbReference type="EMBL" id="WPJ97448.1"/>
    </source>
</evidence>
<evidence type="ECO:0000313" key="2">
    <source>
        <dbReference type="Proteomes" id="UP001324993"/>
    </source>
</evidence>
<accession>A0ABZ0RQS0</accession>
<sequence length="447" mass="47785">MNHKTPIALGIVTSVTLLLSGCAVGYDSTMLVTKTNAGLEFSTTPPTAALSVNRTEGVVTPQFQDGEVLPAMASFKGSAKNLFSPAAGSTFATGDAAVAMSALFADPTPGTPTSRVEDIQRDDPDFDSSRTLTYKPIIPGLFFGLLKTEFQKNEVDNTVKVRPVFFATETSLGVKVSWSGLTATLPDSVNAGYNRKEIGILPISMTQTAASGGAQASYKMKQASLLATLDTGSKIAGVQTTDAKSVQFFAVGDSANLLSQQEYIRKAMFQSMGGAAEDALEQFEANTEKGFDNIGTAPVVHALKDIYTVLSVNLKDSKDAQAQVEALDDLANHYPRVYDFDAYELSGPTTLSKVVHKQTGKVVRNPDSFNRIINYESSLRSSIQSLKTSLAAPSTYTYSGSAVLNSKAALEAEVLKQEKLHADIIARIKSDPSINAAVRHYLSLFMK</sequence>
<reference evidence="1 2" key="1">
    <citation type="submission" date="2023-11" db="EMBL/GenBank/DDBJ databases">
        <title>Coraliomargarita sp. nov., isolated from marine algae.</title>
        <authorList>
            <person name="Lee J.K."/>
            <person name="Baek J.H."/>
            <person name="Kim J.M."/>
            <person name="Choi D.G."/>
            <person name="Jeon C.O."/>
        </authorList>
    </citation>
    <scope>NUCLEOTIDE SEQUENCE [LARGE SCALE GENOMIC DNA]</scope>
    <source>
        <strain evidence="1 2">J2-16</strain>
    </source>
</reference>
<gene>
    <name evidence="1" type="ORF">SH580_06955</name>
</gene>